<dbReference type="KEGG" id="bba:Bd3437"/>
<dbReference type="EMBL" id="BX842655">
    <property type="protein sequence ID" value="CAE78233.1"/>
    <property type="molecule type" value="Genomic_DNA"/>
</dbReference>
<evidence type="ECO:0000256" key="13">
    <source>
        <dbReference type="ARBA" id="ARBA00023204"/>
    </source>
</evidence>
<dbReference type="GO" id="GO:0035485">
    <property type="term" value="F:adenine/guanine mispair binding"/>
    <property type="evidence" value="ECO:0007669"/>
    <property type="project" value="TreeGrafter"/>
</dbReference>
<evidence type="ECO:0000256" key="6">
    <source>
        <dbReference type="ARBA" id="ARBA00022023"/>
    </source>
</evidence>
<dbReference type="Proteomes" id="UP000008080">
    <property type="component" value="Chromosome"/>
</dbReference>
<accession>Q6MHU9</accession>
<dbReference type="Gene3D" id="1.10.340.30">
    <property type="entry name" value="Hypothetical protein, domain 2"/>
    <property type="match status" value="1"/>
</dbReference>
<dbReference type="SUPFAM" id="SSF48150">
    <property type="entry name" value="DNA-glycosylase"/>
    <property type="match status" value="1"/>
</dbReference>
<dbReference type="FunFam" id="1.10.340.30:FF:000002">
    <property type="entry name" value="Adenine DNA glycosylase"/>
    <property type="match status" value="1"/>
</dbReference>
<evidence type="ECO:0000256" key="10">
    <source>
        <dbReference type="ARBA" id="ARBA00022801"/>
    </source>
</evidence>
<dbReference type="Gene3D" id="1.10.1670.10">
    <property type="entry name" value="Helix-hairpin-Helix base-excision DNA repair enzymes (C-terminal)"/>
    <property type="match status" value="1"/>
</dbReference>
<dbReference type="SMART" id="SM00478">
    <property type="entry name" value="ENDO3c"/>
    <property type="match status" value="1"/>
</dbReference>
<keyword evidence="17" id="KW-1185">Reference proteome</keyword>
<keyword evidence="7" id="KW-0004">4Fe-4S</keyword>
<evidence type="ECO:0000256" key="9">
    <source>
        <dbReference type="ARBA" id="ARBA00022763"/>
    </source>
</evidence>
<evidence type="ECO:0000259" key="15">
    <source>
        <dbReference type="SMART" id="SM00478"/>
    </source>
</evidence>
<comment type="cofactor">
    <cofactor evidence="2">
        <name>[4Fe-4S] cluster</name>
        <dbReference type="ChEBI" id="CHEBI:49883"/>
    </cofactor>
</comment>
<evidence type="ECO:0000256" key="7">
    <source>
        <dbReference type="ARBA" id="ARBA00022485"/>
    </source>
</evidence>
<dbReference type="Pfam" id="PF00730">
    <property type="entry name" value="HhH-GPD"/>
    <property type="match status" value="1"/>
</dbReference>
<evidence type="ECO:0000256" key="14">
    <source>
        <dbReference type="ARBA" id="ARBA00023295"/>
    </source>
</evidence>
<evidence type="ECO:0000256" key="1">
    <source>
        <dbReference type="ARBA" id="ARBA00000843"/>
    </source>
</evidence>
<reference evidence="16 17" key="1">
    <citation type="journal article" date="2004" name="Science">
        <title>A predator unmasked: life cycle of Bdellovibrio bacteriovorus from a genomic perspective.</title>
        <authorList>
            <person name="Rendulic S."/>
            <person name="Jagtap P."/>
            <person name="Rosinus A."/>
            <person name="Eppinger M."/>
            <person name="Baar C."/>
            <person name="Lanz C."/>
            <person name="Keller H."/>
            <person name="Lambert C."/>
            <person name="Evans K.J."/>
            <person name="Goesmann A."/>
            <person name="Meyer F."/>
            <person name="Sockett R.E."/>
            <person name="Schuster S.C."/>
        </authorList>
    </citation>
    <scope>NUCLEOTIDE SEQUENCE [LARGE SCALE GENOMIC DNA]</scope>
    <source>
        <strain evidence="17">ATCC 15356 / DSM 50701 / NCIMB 9529 / HD100</strain>
    </source>
</reference>
<dbReference type="eggNOG" id="COG1194">
    <property type="taxonomic scope" value="Bacteria"/>
</dbReference>
<comment type="catalytic activity">
    <reaction evidence="1">
        <text>Hydrolyzes free adenine bases from 7,8-dihydro-8-oxoguanine:adenine mismatched double-stranded DNA, leaving an apurinic site.</text>
        <dbReference type="EC" id="3.2.2.31"/>
    </reaction>
</comment>
<dbReference type="GO" id="GO:0046872">
    <property type="term" value="F:metal ion binding"/>
    <property type="evidence" value="ECO:0007669"/>
    <property type="project" value="UniProtKB-KW"/>
</dbReference>
<dbReference type="HOGENOM" id="CLU_012862_0_2_7"/>
<feature type="domain" description="HhH-GPD" evidence="15">
    <location>
        <begin position="48"/>
        <end position="196"/>
    </location>
</feature>
<dbReference type="InterPro" id="IPR023170">
    <property type="entry name" value="HhH_base_excis_C"/>
</dbReference>
<organism evidence="16 17">
    <name type="scientific">Bdellovibrio bacteriovorus (strain ATCC 15356 / DSM 50701 / NCIMB 9529 / HD100)</name>
    <dbReference type="NCBI Taxonomy" id="264462"/>
    <lineage>
        <taxon>Bacteria</taxon>
        <taxon>Pseudomonadati</taxon>
        <taxon>Bdellovibrionota</taxon>
        <taxon>Bdellovibrionia</taxon>
        <taxon>Bdellovibrionales</taxon>
        <taxon>Pseudobdellovibrionaceae</taxon>
        <taxon>Bdellovibrio</taxon>
    </lineage>
</organism>
<dbReference type="GO" id="GO:0034039">
    <property type="term" value="F:8-oxo-7,8-dihydroguanine DNA N-glycosylase activity"/>
    <property type="evidence" value="ECO:0007669"/>
    <property type="project" value="TreeGrafter"/>
</dbReference>
<dbReference type="AlphaFoldDB" id="Q6MHU9"/>
<dbReference type="GO" id="GO:0032357">
    <property type="term" value="F:oxidized purine DNA binding"/>
    <property type="evidence" value="ECO:0007669"/>
    <property type="project" value="TreeGrafter"/>
</dbReference>
<sequence>MTTLPRMAAQHDYKTDHKQLTQWYNKNKRSLPWRENKNPYRIWLSEVMLQQTTVVAVIPYFEKFLQKFPTVQDLANAPEADVMEAWAGLGYYSRARNLHKAAKALAAGGFPKTAAELLELPGFGPYTSRAVASIAFGEKVGVLDGNVIRVLSRRYGLKLEWWNGKGRDHLQKISDELSLLGQADVVNQGLMELGATVCTPQKVMCMLCPWAATCVSREKNLVEKLPLKKPRKESEVWVWKPLVAIKNQKVALVQNDYAPFLKGQMIFPGEISMEKNKPKAYDAKHNITHHDIFIQITEKKSLTGKNLQWVDLKELKKVNPSSLLQKVLHKVKL</sequence>
<dbReference type="InterPro" id="IPR044298">
    <property type="entry name" value="MIG/MutY"/>
</dbReference>
<evidence type="ECO:0000256" key="3">
    <source>
        <dbReference type="ARBA" id="ARBA00002933"/>
    </source>
</evidence>
<dbReference type="PANTHER" id="PTHR42944:SF1">
    <property type="entry name" value="ADENINE DNA GLYCOSYLASE"/>
    <property type="match status" value="1"/>
</dbReference>
<evidence type="ECO:0000313" key="17">
    <source>
        <dbReference type="Proteomes" id="UP000008080"/>
    </source>
</evidence>
<gene>
    <name evidence="16" type="primary">mutY</name>
    <name evidence="16" type="ordered locus">Bd3437</name>
</gene>
<name>Q6MHU9_BDEBA</name>
<evidence type="ECO:0000256" key="11">
    <source>
        <dbReference type="ARBA" id="ARBA00023004"/>
    </source>
</evidence>
<keyword evidence="11" id="KW-0408">Iron</keyword>
<dbReference type="EC" id="3.2.2.31" evidence="5"/>
<keyword evidence="8" id="KW-0479">Metal-binding</keyword>
<dbReference type="InterPro" id="IPR003265">
    <property type="entry name" value="HhH-GPD_domain"/>
</dbReference>
<dbReference type="GO" id="GO:0051539">
    <property type="term" value="F:4 iron, 4 sulfur cluster binding"/>
    <property type="evidence" value="ECO:0007669"/>
    <property type="project" value="UniProtKB-KW"/>
</dbReference>
<evidence type="ECO:0000256" key="8">
    <source>
        <dbReference type="ARBA" id="ARBA00022723"/>
    </source>
</evidence>
<dbReference type="InterPro" id="IPR011257">
    <property type="entry name" value="DNA_glycosylase"/>
</dbReference>
<comment type="similarity">
    <text evidence="4">Belongs to the Nth/MutY family.</text>
</comment>
<keyword evidence="9" id="KW-0227">DNA damage</keyword>
<keyword evidence="10 16" id="KW-0378">Hydrolase</keyword>
<evidence type="ECO:0000313" key="16">
    <source>
        <dbReference type="EMBL" id="CAE78233.1"/>
    </source>
</evidence>
<keyword evidence="12" id="KW-0411">Iron-sulfur</keyword>
<proteinExistence type="inferred from homology"/>
<dbReference type="CDD" id="cd00056">
    <property type="entry name" value="ENDO3c"/>
    <property type="match status" value="1"/>
</dbReference>
<protein>
    <recommendedName>
        <fullName evidence="6">Adenine DNA glycosylase</fullName>
        <ecNumber evidence="5">3.2.2.31</ecNumber>
    </recommendedName>
</protein>
<evidence type="ECO:0000256" key="2">
    <source>
        <dbReference type="ARBA" id="ARBA00001966"/>
    </source>
</evidence>
<dbReference type="GO" id="GO:0000701">
    <property type="term" value="F:purine-specific mismatch base pair DNA N-glycosylase activity"/>
    <property type="evidence" value="ECO:0007669"/>
    <property type="project" value="UniProtKB-EC"/>
</dbReference>
<dbReference type="STRING" id="264462.Bd3437"/>
<dbReference type="GO" id="GO:0006284">
    <property type="term" value="P:base-excision repair"/>
    <property type="evidence" value="ECO:0007669"/>
    <property type="project" value="InterPro"/>
</dbReference>
<keyword evidence="13" id="KW-0234">DNA repair</keyword>
<dbReference type="GO" id="GO:0006298">
    <property type="term" value="P:mismatch repair"/>
    <property type="evidence" value="ECO:0007669"/>
    <property type="project" value="TreeGrafter"/>
</dbReference>
<evidence type="ECO:0000256" key="4">
    <source>
        <dbReference type="ARBA" id="ARBA00008343"/>
    </source>
</evidence>
<keyword evidence="14 16" id="KW-0326">Glycosidase</keyword>
<comment type="function">
    <text evidence="3">Adenine glycosylase active on G-A mispairs. MutY also corrects error-prone DNA synthesis past GO lesions which are due to the oxidatively damaged form of guanine: 7,8-dihydro-8-oxoguanine (8-oxo-dGTP).</text>
</comment>
<evidence type="ECO:0000256" key="12">
    <source>
        <dbReference type="ARBA" id="ARBA00023014"/>
    </source>
</evidence>
<dbReference type="PANTHER" id="PTHR42944">
    <property type="entry name" value="ADENINE DNA GLYCOSYLASE"/>
    <property type="match status" value="1"/>
</dbReference>
<evidence type="ECO:0000256" key="5">
    <source>
        <dbReference type="ARBA" id="ARBA00012045"/>
    </source>
</evidence>